<reference evidence="3 5" key="1">
    <citation type="journal article" date="2015" name="Genome Announc.">
        <title>Complete Genome Sequences for Two Strains of a Novel Fastidious, Partially Acid-Fast, Gram-Positive Corynebacterineae Bacterium, Derived from Human Clinical Samples.</title>
        <authorList>
            <person name="Nicholson A.C."/>
            <person name="Bell M."/>
            <person name="Humrighouse B.W."/>
            <person name="McQuiston J.R."/>
        </authorList>
    </citation>
    <scope>NUCLEOTIDE SEQUENCE [LARGE SCALE GENOMIC DNA]</scope>
    <source>
        <strain evidence="3 5">X1698</strain>
    </source>
</reference>
<evidence type="ECO:0000313" key="4">
    <source>
        <dbReference type="EMBL" id="VHO00298.1"/>
    </source>
</evidence>
<dbReference type="GO" id="GO:0006508">
    <property type="term" value="P:proteolysis"/>
    <property type="evidence" value="ECO:0007669"/>
    <property type="project" value="InterPro"/>
</dbReference>
<dbReference type="PROSITE" id="PS00134">
    <property type="entry name" value="TRYPSIN_HIS"/>
    <property type="match status" value="1"/>
</dbReference>
<dbReference type="EMBL" id="LR584267">
    <property type="protein sequence ID" value="VHO00298.1"/>
    <property type="molecule type" value="Genomic_DNA"/>
</dbReference>
<dbReference type="InterPro" id="IPR018114">
    <property type="entry name" value="TRYPSIN_HIS"/>
</dbReference>
<evidence type="ECO:0000313" key="5">
    <source>
        <dbReference type="Proteomes" id="UP000068137"/>
    </source>
</evidence>
<dbReference type="STRING" id="1528099.AL705_03275"/>
<dbReference type="EMBL" id="CP012390">
    <property type="protein sequence ID" value="ALE18843.1"/>
    <property type="molecule type" value="Genomic_DNA"/>
</dbReference>
<organism evidence="3 5">
    <name type="scientific">Lawsonella clevelandensis</name>
    <dbReference type="NCBI Taxonomy" id="1528099"/>
    <lineage>
        <taxon>Bacteria</taxon>
        <taxon>Bacillati</taxon>
        <taxon>Actinomycetota</taxon>
        <taxon>Actinomycetes</taxon>
        <taxon>Mycobacteriales</taxon>
        <taxon>Lawsonellaceae</taxon>
        <taxon>Lawsonella</taxon>
    </lineage>
</organism>
<dbReference type="CDD" id="cd21112">
    <property type="entry name" value="alphaLP-like"/>
    <property type="match status" value="1"/>
</dbReference>
<gene>
    <name evidence="3" type="ORF">AL705_03275</name>
    <name evidence="4" type="ORF">LC603019_00641</name>
</gene>
<dbReference type="Gene3D" id="2.40.10.10">
    <property type="entry name" value="Trypsin-like serine proteases"/>
    <property type="match status" value="2"/>
</dbReference>
<proteinExistence type="predicted"/>
<dbReference type="RefSeq" id="WP_053961792.1">
    <property type="nucleotide sequence ID" value="NZ_CP009312.1"/>
</dbReference>
<dbReference type="Proteomes" id="UP000324288">
    <property type="component" value="Chromosome"/>
</dbReference>
<dbReference type="Proteomes" id="UP000068137">
    <property type="component" value="Chromosome"/>
</dbReference>
<evidence type="ECO:0000313" key="6">
    <source>
        <dbReference type="Proteomes" id="UP000324288"/>
    </source>
</evidence>
<dbReference type="GeneID" id="84894616"/>
<keyword evidence="1" id="KW-0732">Signal</keyword>
<sequence>MRTAKAISAAALALTIIAAPITAHAVPTPITIMPGDTINTDYVVATGMCTAAAPARDSHGNRYLLTAGHCVNGKLGELIGQPIYFKKKLIGHVWNSQFQVADYAVIKLLPNVIIGQNDVPHVAYLGQVDPGSKVCFHGTKSGVRCGKVSQINQLAFMRGAIIPGFVRGSSATLRSISGDSGSAVYNTKGVIGILSGGGDGLTMYVPIKAIYDRAAAAIPGFHIAN</sequence>
<dbReference type="InterPro" id="IPR043504">
    <property type="entry name" value="Peptidase_S1_PA_chymotrypsin"/>
</dbReference>
<dbReference type="SUPFAM" id="SSF50494">
    <property type="entry name" value="Trypsin-like serine proteases"/>
    <property type="match status" value="1"/>
</dbReference>
<feature type="signal peptide" evidence="1">
    <location>
        <begin position="1"/>
        <end position="25"/>
    </location>
</feature>
<feature type="chain" id="PRO_5044544847" description="Peptidase S1 domain-containing protein" evidence="1">
    <location>
        <begin position="26"/>
        <end position="225"/>
    </location>
</feature>
<evidence type="ECO:0000313" key="3">
    <source>
        <dbReference type="EMBL" id="ALE18843.1"/>
    </source>
</evidence>
<name>A0A0M4MXD5_9ACTN</name>
<dbReference type="Pfam" id="PF00089">
    <property type="entry name" value="Trypsin"/>
    <property type="match status" value="1"/>
</dbReference>
<keyword evidence="6" id="KW-1185">Reference proteome</keyword>
<dbReference type="KEGG" id="cbq:AL705_03275"/>
<reference evidence="3" key="2">
    <citation type="journal article" date="2016" name="Int. J. Syst. Evol. Microbiol.">
        <title>Lawsonella clevelandensis gen. nov., sp. nov., a new member of the suborder Corynebacterineae isolated from human abscesses.</title>
        <authorList>
            <person name="Bell M.E."/>
            <person name="Bernard K.A."/>
            <person name="Harrington S.M."/>
            <person name="Patel N.B."/>
            <person name="Tucker T.A."/>
            <person name="Metcalfe M.G."/>
            <person name="McQuiston J.R."/>
        </authorList>
    </citation>
    <scope>NUCLEOTIDE SEQUENCE</scope>
    <source>
        <strain evidence="3">X1698</strain>
    </source>
</reference>
<dbReference type="AlphaFoldDB" id="A0A0M4MXD5"/>
<dbReference type="GO" id="GO:0004252">
    <property type="term" value="F:serine-type endopeptidase activity"/>
    <property type="evidence" value="ECO:0007669"/>
    <property type="project" value="InterPro"/>
</dbReference>
<protein>
    <recommendedName>
        <fullName evidence="2">Peptidase S1 domain-containing protein</fullName>
    </recommendedName>
</protein>
<dbReference type="InterPro" id="IPR009003">
    <property type="entry name" value="Peptidase_S1_PA"/>
</dbReference>
<reference evidence="4 6" key="3">
    <citation type="submission" date="2019-04" db="EMBL/GenBank/DDBJ databases">
        <authorList>
            <person name="Seth-Smith MB H."/>
            <person name="Seth-Smith H."/>
        </authorList>
    </citation>
    <scope>NUCLEOTIDE SEQUENCE [LARGE SCALE GENOMIC DNA]</scope>
    <source>
        <strain evidence="4">USB-603019</strain>
    </source>
</reference>
<evidence type="ECO:0000259" key="2">
    <source>
        <dbReference type="Pfam" id="PF00089"/>
    </source>
</evidence>
<feature type="domain" description="Peptidase S1" evidence="2">
    <location>
        <begin position="60"/>
        <end position="199"/>
    </location>
</feature>
<accession>A0A0M4MXD5</accession>
<dbReference type="InterPro" id="IPR001254">
    <property type="entry name" value="Trypsin_dom"/>
</dbReference>
<dbReference type="OrthoDB" id="4536940at2"/>
<evidence type="ECO:0000256" key="1">
    <source>
        <dbReference type="SAM" id="SignalP"/>
    </source>
</evidence>